<keyword evidence="4" id="KW-0560">Oxidoreductase</keyword>
<name>A0A9D9E6C6_9SPIR</name>
<evidence type="ECO:0000256" key="6">
    <source>
        <dbReference type="ARBA" id="ARBA00023284"/>
    </source>
</evidence>
<evidence type="ECO:0000256" key="4">
    <source>
        <dbReference type="ARBA" id="ARBA00023002"/>
    </source>
</evidence>
<dbReference type="InterPro" id="IPR050097">
    <property type="entry name" value="Ferredoxin-NADP_redctase_2"/>
</dbReference>
<evidence type="ECO:0000313" key="8">
    <source>
        <dbReference type="EMBL" id="MBO8442159.1"/>
    </source>
</evidence>
<evidence type="ECO:0000256" key="3">
    <source>
        <dbReference type="ARBA" id="ARBA00022827"/>
    </source>
</evidence>
<dbReference type="GO" id="GO:0016668">
    <property type="term" value="F:oxidoreductase activity, acting on a sulfur group of donors, NAD(P) as acceptor"/>
    <property type="evidence" value="ECO:0007669"/>
    <property type="project" value="UniProtKB-ARBA"/>
</dbReference>
<dbReference type="InterPro" id="IPR008255">
    <property type="entry name" value="Pyr_nucl-diS_OxRdtase_2_AS"/>
</dbReference>
<organism evidence="8 9">
    <name type="scientific">Candidatus Aphodenecus pullistercoris</name>
    <dbReference type="NCBI Taxonomy" id="2840669"/>
    <lineage>
        <taxon>Bacteria</taxon>
        <taxon>Pseudomonadati</taxon>
        <taxon>Spirochaetota</taxon>
        <taxon>Spirochaetia</taxon>
        <taxon>Spirochaetales</taxon>
        <taxon>Candidatus Aphodenecus</taxon>
    </lineage>
</organism>
<dbReference type="InterPro" id="IPR036188">
    <property type="entry name" value="FAD/NAD-bd_sf"/>
</dbReference>
<dbReference type="PRINTS" id="PR00469">
    <property type="entry name" value="PNDRDTASEII"/>
</dbReference>
<dbReference type="PRINTS" id="PR00368">
    <property type="entry name" value="FADPNR"/>
</dbReference>
<keyword evidence="2" id="KW-0285">Flavoprotein</keyword>
<reference evidence="8" key="1">
    <citation type="submission" date="2020-10" db="EMBL/GenBank/DDBJ databases">
        <authorList>
            <person name="Gilroy R."/>
        </authorList>
    </citation>
    <scope>NUCLEOTIDE SEQUENCE</scope>
    <source>
        <strain evidence="8">11167</strain>
    </source>
</reference>
<dbReference type="PANTHER" id="PTHR48105">
    <property type="entry name" value="THIOREDOXIN REDUCTASE 1-RELATED-RELATED"/>
    <property type="match status" value="1"/>
</dbReference>
<dbReference type="Pfam" id="PF07992">
    <property type="entry name" value="Pyr_redox_2"/>
    <property type="match status" value="1"/>
</dbReference>
<evidence type="ECO:0000313" key="9">
    <source>
        <dbReference type="Proteomes" id="UP000823633"/>
    </source>
</evidence>
<keyword evidence="3" id="KW-0274">FAD</keyword>
<comment type="similarity">
    <text evidence="1">Belongs to the class-II pyridine nucleotide-disulfide oxidoreductase family.</text>
</comment>
<comment type="caution">
    <text evidence="8">The sequence shown here is derived from an EMBL/GenBank/DDBJ whole genome shotgun (WGS) entry which is preliminary data.</text>
</comment>
<keyword evidence="6" id="KW-0676">Redox-active center</keyword>
<dbReference type="Proteomes" id="UP000823633">
    <property type="component" value="Unassembled WGS sequence"/>
</dbReference>
<proteinExistence type="inferred from homology"/>
<evidence type="ECO:0000256" key="5">
    <source>
        <dbReference type="ARBA" id="ARBA00023157"/>
    </source>
</evidence>
<dbReference type="AlphaFoldDB" id="A0A9D9E6C6"/>
<gene>
    <name evidence="8" type="ORF">IAC42_00145</name>
</gene>
<dbReference type="PROSITE" id="PS00573">
    <property type="entry name" value="PYRIDINE_REDOX_2"/>
    <property type="match status" value="1"/>
</dbReference>
<dbReference type="InterPro" id="IPR023753">
    <property type="entry name" value="FAD/NAD-binding_dom"/>
</dbReference>
<evidence type="ECO:0000259" key="7">
    <source>
        <dbReference type="Pfam" id="PF07992"/>
    </source>
</evidence>
<reference evidence="8" key="2">
    <citation type="journal article" date="2021" name="PeerJ">
        <title>Extensive microbial diversity within the chicken gut microbiome revealed by metagenomics and culture.</title>
        <authorList>
            <person name="Gilroy R."/>
            <person name="Ravi A."/>
            <person name="Getino M."/>
            <person name="Pursley I."/>
            <person name="Horton D.L."/>
            <person name="Alikhan N.F."/>
            <person name="Baker D."/>
            <person name="Gharbi K."/>
            <person name="Hall N."/>
            <person name="Watson M."/>
            <person name="Adriaenssens E.M."/>
            <person name="Foster-Nyarko E."/>
            <person name="Jarju S."/>
            <person name="Secka A."/>
            <person name="Antonio M."/>
            <person name="Oren A."/>
            <person name="Chaudhuri R.R."/>
            <person name="La Ragione R."/>
            <person name="Hildebrand F."/>
            <person name="Pallen M.J."/>
        </authorList>
    </citation>
    <scope>NUCLEOTIDE SEQUENCE</scope>
    <source>
        <strain evidence="8">11167</strain>
    </source>
</reference>
<accession>A0A9D9E6C6</accession>
<keyword evidence="5" id="KW-1015">Disulfide bond</keyword>
<dbReference type="Gene3D" id="3.50.50.60">
    <property type="entry name" value="FAD/NAD(P)-binding domain"/>
    <property type="match status" value="2"/>
</dbReference>
<protein>
    <submittedName>
        <fullName evidence="8">FAD-dependent oxidoreductase</fullName>
    </submittedName>
</protein>
<dbReference type="SUPFAM" id="SSF51905">
    <property type="entry name" value="FAD/NAD(P)-binding domain"/>
    <property type="match status" value="1"/>
</dbReference>
<evidence type="ECO:0000256" key="2">
    <source>
        <dbReference type="ARBA" id="ARBA00022630"/>
    </source>
</evidence>
<dbReference type="EMBL" id="JADIMU010000001">
    <property type="protein sequence ID" value="MBO8442159.1"/>
    <property type="molecule type" value="Genomic_DNA"/>
</dbReference>
<feature type="domain" description="FAD/NAD(P)-binding" evidence="7">
    <location>
        <begin position="8"/>
        <end position="298"/>
    </location>
</feature>
<sequence>MEKRIEDYDVVVIGGGAGGMTAALYAGRARLKTLLMEKSLIGGLATYTSEIENYPGFPEGIDGTELMKLFDKQFRKFGVNVKLTDCKGVTRLEDGRWNVSTFRTDYHTKAVVLATGGRNRLTGAPGEEKFLDKGISFCATCDAARYTGKKVLIIGSGDAAIEEGLFLTRFCSEVWVSVVHDEGHVDANQVAREKAFKNEKMHFIWNSSVDSFEGDDMLKRVNLKNLKTGEVMPVDVDGCFLFIGYLPNTKLFEGLVDLDSRGYIVTNVDMETNQPGIFAAGDVRAKTLRQVSTAVGDGAVAGYMCERYIGDLETIHDDILSKSEVLVLYYNASEENDRATLLKCETYAKEKGVEIKPVDIYKSDKVMRILGGSPLALSLYKDGKLVASTSVKENFDLSAIENSL</sequence>
<evidence type="ECO:0000256" key="1">
    <source>
        <dbReference type="ARBA" id="ARBA00009333"/>
    </source>
</evidence>